<name>A0AA38M138_9CUCU</name>
<gene>
    <name evidence="2" type="ORF">Zmor_016424</name>
</gene>
<keyword evidence="3" id="KW-1185">Reference proteome</keyword>
<evidence type="ECO:0000259" key="1">
    <source>
        <dbReference type="Pfam" id="PF20252"/>
    </source>
</evidence>
<evidence type="ECO:0000313" key="2">
    <source>
        <dbReference type="EMBL" id="KAJ3639039.1"/>
    </source>
</evidence>
<dbReference type="EMBL" id="JALNTZ010000042">
    <property type="protein sequence ID" value="KAJ3639039.1"/>
    <property type="molecule type" value="Genomic_DNA"/>
</dbReference>
<organism evidence="2 3">
    <name type="scientific">Zophobas morio</name>
    <dbReference type="NCBI Taxonomy" id="2755281"/>
    <lineage>
        <taxon>Eukaryota</taxon>
        <taxon>Metazoa</taxon>
        <taxon>Ecdysozoa</taxon>
        <taxon>Arthropoda</taxon>
        <taxon>Hexapoda</taxon>
        <taxon>Insecta</taxon>
        <taxon>Pterygota</taxon>
        <taxon>Neoptera</taxon>
        <taxon>Endopterygota</taxon>
        <taxon>Coleoptera</taxon>
        <taxon>Polyphaga</taxon>
        <taxon>Cucujiformia</taxon>
        <taxon>Tenebrionidae</taxon>
        <taxon>Zophobas</taxon>
    </lineage>
</organism>
<dbReference type="Pfam" id="PF20252">
    <property type="entry name" value="BIG2_C"/>
    <property type="match status" value="1"/>
</dbReference>
<dbReference type="Proteomes" id="UP001168821">
    <property type="component" value="Unassembled WGS sequence"/>
</dbReference>
<protein>
    <recommendedName>
        <fullName evidence="1">Sec7/BIG1-like C-terminal domain-containing protein</fullName>
    </recommendedName>
</protein>
<feature type="domain" description="Sec7/BIG1-like C-terminal" evidence="1">
    <location>
        <begin position="10"/>
        <end position="73"/>
    </location>
</feature>
<accession>A0AA38M138</accession>
<dbReference type="AlphaFoldDB" id="A0AA38M138"/>
<proteinExistence type="predicted"/>
<dbReference type="InterPro" id="IPR046455">
    <property type="entry name" value="Sec7/BIG1-like_C"/>
</dbReference>
<evidence type="ECO:0000313" key="3">
    <source>
        <dbReference type="Proteomes" id="UP001168821"/>
    </source>
</evidence>
<sequence length="153" mass="18127">MVFGNTLFTCFLSEESERNRELWVPLLTFFLRKLVEMTAARFVRHLKQYYQHLLKMMGRECKLEIRTLLSNIFAKIYDEMCKQIAKEESKILLEQKSVLIAEKRKECDKSINPEEAFSFVDQYALLLDQPNKDKTSCNVTALRDENNNINDNY</sequence>
<reference evidence="2" key="1">
    <citation type="journal article" date="2023" name="G3 (Bethesda)">
        <title>Whole genome assemblies of Zophobas morio and Tenebrio molitor.</title>
        <authorList>
            <person name="Kaur S."/>
            <person name="Stinson S.A."/>
            <person name="diCenzo G.C."/>
        </authorList>
    </citation>
    <scope>NUCLEOTIDE SEQUENCE</scope>
    <source>
        <strain evidence="2">QUZm001</strain>
    </source>
</reference>
<comment type="caution">
    <text evidence="2">The sequence shown here is derived from an EMBL/GenBank/DDBJ whole genome shotgun (WGS) entry which is preliminary data.</text>
</comment>